<evidence type="ECO:0000313" key="1">
    <source>
        <dbReference type="EMBL" id="GAJ21036.1"/>
    </source>
</evidence>
<reference evidence="1" key="1">
    <citation type="journal article" date="2014" name="Front. Microbiol.">
        <title>High frequency of phylogenetically diverse reductive dehalogenase-homologous genes in deep subseafloor sedimentary metagenomes.</title>
        <authorList>
            <person name="Kawai M."/>
            <person name="Futagami T."/>
            <person name="Toyoda A."/>
            <person name="Takaki Y."/>
            <person name="Nishi S."/>
            <person name="Hori S."/>
            <person name="Arai W."/>
            <person name="Tsubouchi T."/>
            <person name="Morono Y."/>
            <person name="Uchiyama I."/>
            <person name="Ito T."/>
            <person name="Fujiyama A."/>
            <person name="Inagaki F."/>
            <person name="Takami H."/>
        </authorList>
    </citation>
    <scope>NUCLEOTIDE SEQUENCE</scope>
    <source>
        <strain evidence="1">Expedition CK06-06</strain>
    </source>
</reference>
<gene>
    <name evidence="1" type="ORF">S12H4_61523</name>
</gene>
<feature type="non-terminal residue" evidence="1">
    <location>
        <position position="112"/>
    </location>
</feature>
<sequence>HAISYNGVIAEKVFDLKTNLKYNASAHHILDLIENRKYKLLCRNKYIYDLDVAFCFDKEEFLFLDIETLGLYDSPIIMIGWERMDEVPTDEGNHLISAAADKDWETPLGHIY</sequence>
<dbReference type="EMBL" id="BARW01040871">
    <property type="protein sequence ID" value="GAJ21036.1"/>
    <property type="molecule type" value="Genomic_DNA"/>
</dbReference>
<feature type="non-terminal residue" evidence="1">
    <location>
        <position position="1"/>
    </location>
</feature>
<accession>X1VU29</accession>
<name>X1VU29_9ZZZZ</name>
<organism evidence="1">
    <name type="scientific">marine sediment metagenome</name>
    <dbReference type="NCBI Taxonomy" id="412755"/>
    <lineage>
        <taxon>unclassified sequences</taxon>
        <taxon>metagenomes</taxon>
        <taxon>ecological metagenomes</taxon>
    </lineage>
</organism>
<dbReference type="AlphaFoldDB" id="X1VU29"/>
<proteinExistence type="predicted"/>
<protein>
    <submittedName>
        <fullName evidence="1">Uncharacterized protein</fullName>
    </submittedName>
</protein>
<comment type="caution">
    <text evidence="1">The sequence shown here is derived from an EMBL/GenBank/DDBJ whole genome shotgun (WGS) entry which is preliminary data.</text>
</comment>